<feature type="signal peptide" evidence="1">
    <location>
        <begin position="1"/>
        <end position="20"/>
    </location>
</feature>
<keyword evidence="3" id="KW-1185">Reference proteome</keyword>
<name>A0ABW8XUE1_9FLAO</name>
<dbReference type="EMBL" id="JBELQA010000004">
    <property type="protein sequence ID" value="MFL9830763.1"/>
    <property type="molecule type" value="Genomic_DNA"/>
</dbReference>
<gene>
    <name evidence="2" type="ORF">ABS764_07880</name>
</gene>
<dbReference type="Proteomes" id="UP001629260">
    <property type="component" value="Unassembled WGS sequence"/>
</dbReference>
<organism evidence="2 3">
    <name type="scientific">Flavobacterium plantiphilum</name>
    <dbReference type="NCBI Taxonomy" id="3163297"/>
    <lineage>
        <taxon>Bacteria</taxon>
        <taxon>Pseudomonadati</taxon>
        <taxon>Bacteroidota</taxon>
        <taxon>Flavobacteriia</taxon>
        <taxon>Flavobacteriales</taxon>
        <taxon>Flavobacteriaceae</taxon>
        <taxon>Flavobacterium</taxon>
    </lineage>
</organism>
<accession>A0ABW8XUE1</accession>
<evidence type="ECO:0000256" key="1">
    <source>
        <dbReference type="SAM" id="SignalP"/>
    </source>
</evidence>
<evidence type="ECO:0008006" key="4">
    <source>
        <dbReference type="Google" id="ProtNLM"/>
    </source>
</evidence>
<keyword evidence="1" id="KW-0732">Signal</keyword>
<evidence type="ECO:0000313" key="2">
    <source>
        <dbReference type="EMBL" id="MFL9830763.1"/>
    </source>
</evidence>
<evidence type="ECO:0000313" key="3">
    <source>
        <dbReference type="Proteomes" id="UP001629260"/>
    </source>
</evidence>
<protein>
    <recommendedName>
        <fullName evidence="4">DUF4468 domain-containing protein</fullName>
    </recommendedName>
</protein>
<feature type="chain" id="PRO_5046481583" description="DUF4468 domain-containing protein" evidence="1">
    <location>
        <begin position="21"/>
        <end position="195"/>
    </location>
</feature>
<proteinExistence type="predicted"/>
<dbReference type="RefSeq" id="WP_408081246.1">
    <property type="nucleotide sequence ID" value="NZ_JBELQA010000004.1"/>
</dbReference>
<sequence>MRKTASLLFLFFLISFSLLAQNDVEWDGKYQIQLSDFQSKATQIGNVNTNSIQTASGLNFSIQMSNIEFMFTKNFNSKVSTTFKRESALLIATDTTTANRMVKFAQYEFDLSELYARKLRQKLYLNKGAFSDISFLQPLYDTIQKEYVEEHGEASKKTNLGQKEEVLKTLNEDVLTRIQEFSDFCKSCKPPKKKK</sequence>
<comment type="caution">
    <text evidence="2">The sequence shown here is derived from an EMBL/GenBank/DDBJ whole genome shotgun (WGS) entry which is preliminary data.</text>
</comment>
<reference evidence="2 3" key="1">
    <citation type="submission" date="2024-06" db="EMBL/GenBank/DDBJ databases">
        <authorList>
            <person name="Kaempfer P."/>
            <person name="Viver T."/>
        </authorList>
    </citation>
    <scope>NUCLEOTIDE SEQUENCE [LARGE SCALE GENOMIC DNA]</scope>
    <source>
        <strain evidence="2 3">ST-87</strain>
    </source>
</reference>